<reference evidence="9 10" key="1">
    <citation type="submission" date="2015-07" db="EMBL/GenBank/DDBJ databases">
        <title>Genome sequence of Leptolinea tardivitalis DSM 16556.</title>
        <authorList>
            <person name="Hemp J."/>
            <person name="Ward L.M."/>
            <person name="Pace L.A."/>
            <person name="Fischer W.W."/>
        </authorList>
    </citation>
    <scope>NUCLEOTIDE SEQUENCE [LARGE SCALE GENOMIC DNA]</scope>
    <source>
        <strain evidence="9 10">YMTK-2</strain>
    </source>
</reference>
<sequence length="413" mass="43977">MSENSIPSFPAKTGNSLRLVMQSSAFVVLWLSEALSLVGDRLVMVALITLVYDRTGSSGAVGTLMVFKAIPALLLGSIAGVFVDHWNRKWIMVAANLFQGMLVFWLPVAPGLAGVFVIYLVMSTINQFFVPARAAAIPDLVPPDALMTANSLFAMSIVFAMAIGPGIGTWITEQYGLNAAFYVDSATFLIPAVAVMFLSIPFHSRTKIRFDLLKNLKEGLAFSLTQPVVLLSLVTITVGFYIVGTISVAGVVITRDVLHVATSKFGLIVSGLGGGMLLGALLSNFSKRWFTSMQCSLTGAILMGLAVMFLPFSSNLVMACTITALIGMGMMIVQINGQVLLQTIAPAMRGRLMGISQTLTGTASFLASALTGFLLEKISIPFVLGMVGVAALIVLSITAFRFGYLSSNRETSK</sequence>
<feature type="transmembrane region" description="Helical" evidence="7">
    <location>
        <begin position="265"/>
        <end position="282"/>
    </location>
</feature>
<evidence type="ECO:0000256" key="5">
    <source>
        <dbReference type="ARBA" id="ARBA00022989"/>
    </source>
</evidence>
<dbReference type="PROSITE" id="PS50850">
    <property type="entry name" value="MFS"/>
    <property type="match status" value="1"/>
</dbReference>
<dbReference type="InterPro" id="IPR036259">
    <property type="entry name" value="MFS_trans_sf"/>
</dbReference>
<dbReference type="GO" id="GO:0022857">
    <property type="term" value="F:transmembrane transporter activity"/>
    <property type="evidence" value="ECO:0007669"/>
    <property type="project" value="InterPro"/>
</dbReference>
<feature type="domain" description="Major facilitator superfamily (MFS) profile" evidence="8">
    <location>
        <begin position="25"/>
        <end position="403"/>
    </location>
</feature>
<evidence type="ECO:0000313" key="10">
    <source>
        <dbReference type="Proteomes" id="UP000050430"/>
    </source>
</evidence>
<name>A0A0P6WLR4_9CHLR</name>
<dbReference type="Pfam" id="PF07690">
    <property type="entry name" value="MFS_1"/>
    <property type="match status" value="1"/>
</dbReference>
<dbReference type="Proteomes" id="UP000050430">
    <property type="component" value="Unassembled WGS sequence"/>
</dbReference>
<dbReference type="PANTHER" id="PTHR43266">
    <property type="entry name" value="MACROLIDE-EFFLUX PROTEIN"/>
    <property type="match status" value="1"/>
</dbReference>
<evidence type="ECO:0000256" key="1">
    <source>
        <dbReference type="ARBA" id="ARBA00004651"/>
    </source>
</evidence>
<dbReference type="SUPFAM" id="SSF103473">
    <property type="entry name" value="MFS general substrate transporter"/>
    <property type="match status" value="1"/>
</dbReference>
<dbReference type="AlphaFoldDB" id="A0A0P6WLR4"/>
<evidence type="ECO:0000256" key="3">
    <source>
        <dbReference type="ARBA" id="ARBA00022475"/>
    </source>
</evidence>
<comment type="subcellular location">
    <subcellularLocation>
        <location evidence="1">Cell membrane</location>
        <topology evidence="1">Multi-pass membrane protein</topology>
    </subcellularLocation>
</comment>
<keyword evidence="6 7" id="KW-0472">Membrane</keyword>
<dbReference type="RefSeq" id="WP_062422640.1">
    <property type="nucleotide sequence ID" value="NZ_BBYA01000010.1"/>
</dbReference>
<evidence type="ECO:0000313" key="9">
    <source>
        <dbReference type="EMBL" id="KPL70701.1"/>
    </source>
</evidence>
<comment type="caution">
    <text evidence="9">The sequence shown here is derived from an EMBL/GenBank/DDBJ whole genome shotgun (WGS) entry which is preliminary data.</text>
</comment>
<dbReference type="PANTHER" id="PTHR43266:SF2">
    <property type="entry name" value="MAJOR FACILITATOR SUPERFAMILY (MFS) PROFILE DOMAIN-CONTAINING PROTEIN"/>
    <property type="match status" value="1"/>
</dbReference>
<feature type="transmembrane region" description="Helical" evidence="7">
    <location>
        <begin position="352"/>
        <end position="374"/>
    </location>
</feature>
<keyword evidence="10" id="KW-1185">Reference proteome</keyword>
<feature type="transmembrane region" description="Helical" evidence="7">
    <location>
        <begin position="146"/>
        <end position="167"/>
    </location>
</feature>
<dbReference type="CDD" id="cd06173">
    <property type="entry name" value="MFS_MefA_like"/>
    <property type="match status" value="1"/>
</dbReference>
<feature type="transmembrane region" description="Helical" evidence="7">
    <location>
        <begin position="220"/>
        <end position="253"/>
    </location>
</feature>
<organism evidence="9 10">
    <name type="scientific">Leptolinea tardivitalis</name>
    <dbReference type="NCBI Taxonomy" id="229920"/>
    <lineage>
        <taxon>Bacteria</taxon>
        <taxon>Bacillati</taxon>
        <taxon>Chloroflexota</taxon>
        <taxon>Anaerolineae</taxon>
        <taxon>Anaerolineales</taxon>
        <taxon>Anaerolineaceae</taxon>
        <taxon>Leptolinea</taxon>
    </lineage>
</organism>
<evidence type="ECO:0000256" key="4">
    <source>
        <dbReference type="ARBA" id="ARBA00022692"/>
    </source>
</evidence>
<evidence type="ECO:0000256" key="2">
    <source>
        <dbReference type="ARBA" id="ARBA00022448"/>
    </source>
</evidence>
<keyword evidence="5 7" id="KW-1133">Transmembrane helix</keyword>
<evidence type="ECO:0000256" key="6">
    <source>
        <dbReference type="ARBA" id="ARBA00023136"/>
    </source>
</evidence>
<proteinExistence type="predicted"/>
<feature type="transmembrane region" description="Helical" evidence="7">
    <location>
        <begin position="380"/>
        <end position="404"/>
    </location>
</feature>
<feature type="transmembrane region" description="Helical" evidence="7">
    <location>
        <begin position="179"/>
        <end position="200"/>
    </location>
</feature>
<dbReference type="EMBL" id="LGCK01000014">
    <property type="protein sequence ID" value="KPL70701.1"/>
    <property type="molecule type" value="Genomic_DNA"/>
</dbReference>
<evidence type="ECO:0000259" key="8">
    <source>
        <dbReference type="PROSITE" id="PS50850"/>
    </source>
</evidence>
<keyword evidence="4 7" id="KW-0812">Transmembrane</keyword>
<keyword evidence="2" id="KW-0813">Transport</keyword>
<dbReference type="GO" id="GO:0005886">
    <property type="term" value="C:plasma membrane"/>
    <property type="evidence" value="ECO:0007669"/>
    <property type="project" value="UniProtKB-SubCell"/>
</dbReference>
<dbReference type="InterPro" id="IPR020846">
    <property type="entry name" value="MFS_dom"/>
</dbReference>
<keyword evidence="3" id="KW-1003">Cell membrane</keyword>
<feature type="transmembrane region" description="Helical" evidence="7">
    <location>
        <begin position="289"/>
        <end position="310"/>
    </location>
</feature>
<dbReference type="OrthoDB" id="9774907at2"/>
<feature type="transmembrane region" description="Helical" evidence="7">
    <location>
        <begin position="64"/>
        <end position="83"/>
    </location>
</feature>
<dbReference type="STRING" id="229920.ADM99_16590"/>
<accession>A0A0P6WLR4</accession>
<protein>
    <recommendedName>
        <fullName evidence="8">Major facilitator superfamily (MFS) profile domain-containing protein</fullName>
    </recommendedName>
</protein>
<feature type="transmembrane region" description="Helical" evidence="7">
    <location>
        <begin position="103"/>
        <end position="125"/>
    </location>
</feature>
<evidence type="ECO:0000256" key="7">
    <source>
        <dbReference type="SAM" id="Phobius"/>
    </source>
</evidence>
<dbReference type="InterPro" id="IPR011701">
    <property type="entry name" value="MFS"/>
</dbReference>
<dbReference type="Gene3D" id="1.20.1250.20">
    <property type="entry name" value="MFS general substrate transporter like domains"/>
    <property type="match status" value="1"/>
</dbReference>
<feature type="transmembrane region" description="Helical" evidence="7">
    <location>
        <begin position="316"/>
        <end position="340"/>
    </location>
</feature>
<gene>
    <name evidence="9" type="ORF">ADM99_16590</name>
</gene>